<dbReference type="NCBIfam" id="TIGR00124">
    <property type="entry name" value="cit_ly_ligase"/>
    <property type="match status" value="1"/>
</dbReference>
<evidence type="ECO:0000259" key="4">
    <source>
        <dbReference type="SMART" id="SM00764"/>
    </source>
</evidence>
<dbReference type="InterPro" id="IPR013166">
    <property type="entry name" value="Citrate_lyase_ligase_C"/>
</dbReference>
<dbReference type="InterPro" id="IPR016181">
    <property type="entry name" value="Acyl_CoA_acyltransferase"/>
</dbReference>
<dbReference type="InterPro" id="IPR014729">
    <property type="entry name" value="Rossmann-like_a/b/a_fold"/>
</dbReference>
<dbReference type="SMART" id="SM00764">
    <property type="entry name" value="Citrate_ly_lig"/>
    <property type="match status" value="1"/>
</dbReference>
<dbReference type="PANTHER" id="PTHR40599:SF1">
    <property type="entry name" value="[CITRATE [PRO-3S]-LYASE] LIGASE"/>
    <property type="match status" value="1"/>
</dbReference>
<dbReference type="EMBL" id="JACWUN010000011">
    <property type="protein sequence ID" value="MBD1401036.1"/>
    <property type="molecule type" value="Genomic_DNA"/>
</dbReference>
<name>A0A8J6QQA4_9BACT</name>
<dbReference type="GO" id="GO:0008771">
    <property type="term" value="F:[citrate (pro-3S)-lyase] ligase activity"/>
    <property type="evidence" value="ECO:0007669"/>
    <property type="project" value="UniProtKB-EC"/>
</dbReference>
<dbReference type="InterPro" id="IPR004821">
    <property type="entry name" value="Cyt_trans-like"/>
</dbReference>
<evidence type="ECO:0000313" key="5">
    <source>
        <dbReference type="EMBL" id="MBD1401036.1"/>
    </source>
</evidence>
<reference evidence="5" key="1">
    <citation type="submission" date="2020-09" db="EMBL/GenBank/DDBJ databases">
        <title>Pelobacter alkaliphilus sp. nov., a novel anaerobic arsenate-reducing bacterium from terrestrial mud volcano.</title>
        <authorList>
            <person name="Khomyakova M.A."/>
            <person name="Merkel A.Y."/>
            <person name="Slobodkin A.I."/>
        </authorList>
    </citation>
    <scope>NUCLEOTIDE SEQUENCE</scope>
    <source>
        <strain evidence="5">M08fum</strain>
    </source>
</reference>
<dbReference type="RefSeq" id="WP_191156212.1">
    <property type="nucleotide sequence ID" value="NZ_JACWUN010000011.1"/>
</dbReference>
<dbReference type="InterPro" id="IPR005216">
    <property type="entry name" value="Citrate_lyase_ligase"/>
</dbReference>
<keyword evidence="6" id="KW-1185">Reference proteome</keyword>
<sequence>MVVNLINERDRNLARALVEENGFSFEEDYDLLVGKFEDGELVATAARSHNVFKMICIRQSHRGGGCLGALVTALINSCAYSDIRNFFIFTTLENRGAFEHLNFFPLVSHGNICLLEYGQGLLSYLQQHRELRLAGSNGAVVVNCNPFTLGHRYLIETAAAQVDHLYIFVVREDRSLFPFDVRMALVRAGTADLDNVSVLDTSDYAVSQVTFPGYFLKQDDDRLQLQMEIDLLLFARKIAPFFGITRRFIGTEPYCRTTRSYSDTMPRILGPEGIQTIQLERKLSADTPISAFRVRKALKNENYEALRKLVPATTLEFLRSAEGRKLLTASKNYRRRH</sequence>
<comment type="catalytic activity">
    <reaction evidence="3">
        <text>holo-[citrate lyase ACP] + acetate + ATP = acetyl-[citrate lyase ACP] + AMP + diphosphate</text>
        <dbReference type="Rhea" id="RHEA:23788"/>
        <dbReference type="Rhea" id="RHEA-COMP:10158"/>
        <dbReference type="Rhea" id="RHEA-COMP:13710"/>
        <dbReference type="ChEBI" id="CHEBI:30089"/>
        <dbReference type="ChEBI" id="CHEBI:30616"/>
        <dbReference type="ChEBI" id="CHEBI:33019"/>
        <dbReference type="ChEBI" id="CHEBI:82683"/>
        <dbReference type="ChEBI" id="CHEBI:137976"/>
        <dbReference type="ChEBI" id="CHEBI:456215"/>
        <dbReference type="EC" id="6.2.1.22"/>
    </reaction>
</comment>
<dbReference type="PIRSF" id="PIRSF005751">
    <property type="entry name" value="Acet_citr_lig"/>
    <property type="match status" value="1"/>
</dbReference>
<evidence type="ECO:0000313" key="6">
    <source>
        <dbReference type="Proteomes" id="UP000632828"/>
    </source>
</evidence>
<dbReference type="SUPFAM" id="SSF55729">
    <property type="entry name" value="Acyl-CoA N-acyltransferases (Nat)"/>
    <property type="match status" value="1"/>
</dbReference>
<dbReference type="GO" id="GO:0005524">
    <property type="term" value="F:ATP binding"/>
    <property type="evidence" value="ECO:0007669"/>
    <property type="project" value="UniProtKB-UniRule"/>
</dbReference>
<proteinExistence type="predicted"/>
<evidence type="ECO:0000256" key="2">
    <source>
        <dbReference type="ARBA" id="ARBA00022840"/>
    </source>
</evidence>
<accession>A0A8J6QQA4</accession>
<evidence type="ECO:0000256" key="3">
    <source>
        <dbReference type="PIRNR" id="PIRNR005751"/>
    </source>
</evidence>
<keyword evidence="1 3" id="KW-0547">Nucleotide-binding</keyword>
<gene>
    <name evidence="5" type="primary">citC</name>
    <name evidence="5" type="ORF">ICT70_10155</name>
</gene>
<dbReference type="AlphaFoldDB" id="A0A8J6QQA4"/>
<dbReference type="Pfam" id="PF08218">
    <property type="entry name" value="Citrate_ly_lig"/>
    <property type="match status" value="1"/>
</dbReference>
<dbReference type="SUPFAM" id="SSF52374">
    <property type="entry name" value="Nucleotidylyl transferase"/>
    <property type="match status" value="1"/>
</dbReference>
<dbReference type="Proteomes" id="UP000632828">
    <property type="component" value="Unassembled WGS sequence"/>
</dbReference>
<dbReference type="NCBIfam" id="TIGR00125">
    <property type="entry name" value="cyt_tran_rel"/>
    <property type="match status" value="1"/>
</dbReference>
<protein>
    <recommendedName>
        <fullName evidence="3">[Citrate [pro-3S]-lyase] ligase</fullName>
        <ecNumber evidence="3">6.2.1.22</ecNumber>
    </recommendedName>
</protein>
<comment type="function">
    <text evidence="3">Acetylation of prosthetic group (2-(5''-phosphoribosyl)-3'-dephosphocoenzyme-A) of the gamma subunit of citrate lyase.</text>
</comment>
<evidence type="ECO:0000256" key="1">
    <source>
        <dbReference type="ARBA" id="ARBA00022741"/>
    </source>
</evidence>
<organism evidence="5 6">
    <name type="scientific">Pelovirga terrestris</name>
    <dbReference type="NCBI Taxonomy" id="2771352"/>
    <lineage>
        <taxon>Bacteria</taxon>
        <taxon>Pseudomonadati</taxon>
        <taxon>Thermodesulfobacteriota</taxon>
        <taxon>Desulfuromonadia</taxon>
        <taxon>Geobacterales</taxon>
        <taxon>Geobacteraceae</taxon>
        <taxon>Pelovirga</taxon>
    </lineage>
</organism>
<dbReference type="Gene3D" id="3.40.50.620">
    <property type="entry name" value="HUPs"/>
    <property type="match status" value="1"/>
</dbReference>
<dbReference type="EC" id="6.2.1.22" evidence="3"/>
<dbReference type="PANTHER" id="PTHR40599">
    <property type="entry name" value="[CITRATE [PRO-3S]-LYASE] LIGASE"/>
    <property type="match status" value="1"/>
</dbReference>
<comment type="caution">
    <text evidence="5">The sequence shown here is derived from an EMBL/GenBank/DDBJ whole genome shotgun (WGS) entry which is preliminary data.</text>
</comment>
<feature type="domain" description="Citrate lyase ligase C-terminal" evidence="4">
    <location>
        <begin position="137"/>
        <end position="318"/>
    </location>
</feature>
<keyword evidence="3 5" id="KW-0436">Ligase</keyword>
<keyword evidence="2 3" id="KW-0067">ATP-binding</keyword>